<keyword evidence="1" id="KW-1133">Transmembrane helix</keyword>
<accession>A0ABQ4TCG9</accession>
<keyword evidence="1" id="KW-0812">Transmembrane</keyword>
<dbReference type="RefSeq" id="WP_238313862.1">
    <property type="nucleotide sequence ID" value="NZ_BPQV01000015.1"/>
</dbReference>
<sequence>MSAREYSTAYMALVAPQTPIPGIVMTSLSIALWLVVSYAEGRPVWFLN</sequence>
<feature type="transmembrane region" description="Helical" evidence="1">
    <location>
        <begin position="20"/>
        <end position="39"/>
    </location>
</feature>
<reference evidence="2" key="2">
    <citation type="submission" date="2021-08" db="EMBL/GenBank/DDBJ databases">
        <authorList>
            <person name="Tani A."/>
            <person name="Ola A."/>
            <person name="Ogura Y."/>
            <person name="Katsura K."/>
            <person name="Hayashi T."/>
        </authorList>
    </citation>
    <scope>NUCLEOTIDE SEQUENCE</scope>
    <source>
        <strain evidence="2">NBRC 15689</strain>
    </source>
</reference>
<evidence type="ECO:0000313" key="3">
    <source>
        <dbReference type="Proteomes" id="UP001055156"/>
    </source>
</evidence>
<comment type="caution">
    <text evidence="2">The sequence shown here is derived from an EMBL/GenBank/DDBJ whole genome shotgun (WGS) entry which is preliminary data.</text>
</comment>
<evidence type="ECO:0000256" key="1">
    <source>
        <dbReference type="SAM" id="Phobius"/>
    </source>
</evidence>
<keyword evidence="1" id="KW-0472">Membrane</keyword>
<dbReference type="Proteomes" id="UP001055156">
    <property type="component" value="Unassembled WGS sequence"/>
</dbReference>
<evidence type="ECO:0000313" key="2">
    <source>
        <dbReference type="EMBL" id="GJE29401.1"/>
    </source>
</evidence>
<keyword evidence="3" id="KW-1185">Reference proteome</keyword>
<proteinExistence type="predicted"/>
<protein>
    <submittedName>
        <fullName evidence="2">Uncharacterized protein</fullName>
    </submittedName>
</protein>
<organism evidence="2 3">
    <name type="scientific">Methylobacterium organophilum</name>
    <dbReference type="NCBI Taxonomy" id="410"/>
    <lineage>
        <taxon>Bacteria</taxon>
        <taxon>Pseudomonadati</taxon>
        <taxon>Pseudomonadota</taxon>
        <taxon>Alphaproteobacteria</taxon>
        <taxon>Hyphomicrobiales</taxon>
        <taxon>Methylobacteriaceae</taxon>
        <taxon>Methylobacterium</taxon>
    </lineage>
</organism>
<gene>
    <name evidence="2" type="ORF">LKMONMHP_4282</name>
</gene>
<reference evidence="2" key="1">
    <citation type="journal article" date="2021" name="Front. Microbiol.">
        <title>Comprehensive Comparative Genomics and Phenotyping of Methylobacterium Species.</title>
        <authorList>
            <person name="Alessa O."/>
            <person name="Ogura Y."/>
            <person name="Fujitani Y."/>
            <person name="Takami H."/>
            <person name="Hayashi T."/>
            <person name="Sahin N."/>
            <person name="Tani A."/>
        </authorList>
    </citation>
    <scope>NUCLEOTIDE SEQUENCE</scope>
    <source>
        <strain evidence="2">NBRC 15689</strain>
    </source>
</reference>
<name>A0ABQ4TCG9_METOR</name>
<dbReference type="EMBL" id="BPQV01000015">
    <property type="protein sequence ID" value="GJE29401.1"/>
    <property type="molecule type" value="Genomic_DNA"/>
</dbReference>